<accession>A0AAD4H6S0</accession>
<dbReference type="AlphaFoldDB" id="A0AAD4H6S0"/>
<dbReference type="Proteomes" id="UP001194580">
    <property type="component" value="Unassembled WGS sequence"/>
</dbReference>
<protein>
    <submittedName>
        <fullName evidence="1">Uncharacterized protein</fullName>
    </submittedName>
</protein>
<keyword evidence="2" id="KW-1185">Reference proteome</keyword>
<organism evidence="1 2">
    <name type="scientific">Linnemannia exigua</name>
    <dbReference type="NCBI Taxonomy" id="604196"/>
    <lineage>
        <taxon>Eukaryota</taxon>
        <taxon>Fungi</taxon>
        <taxon>Fungi incertae sedis</taxon>
        <taxon>Mucoromycota</taxon>
        <taxon>Mortierellomycotina</taxon>
        <taxon>Mortierellomycetes</taxon>
        <taxon>Mortierellales</taxon>
        <taxon>Mortierellaceae</taxon>
        <taxon>Linnemannia</taxon>
    </lineage>
</organism>
<proteinExistence type="predicted"/>
<evidence type="ECO:0000313" key="1">
    <source>
        <dbReference type="EMBL" id="KAG0274856.1"/>
    </source>
</evidence>
<comment type="caution">
    <text evidence="1">The sequence shown here is derived from an EMBL/GenBank/DDBJ whole genome shotgun (WGS) entry which is preliminary data.</text>
</comment>
<sequence>MSLKGQHVETQAPTTSEYLQYQAIFGAHKLVKLYKIRYEPIGAHTLDSFTAFPSIYYHGTGHCGCVITRGHESDSNKIKAREWCGNAGCATQGILNHGHLMTCSPRGYAYEKSGMQTLFSVFLVKAQHTSYKAHDFYFVRADMDNLPCYLAVLRFP</sequence>
<evidence type="ECO:0000313" key="2">
    <source>
        <dbReference type="Proteomes" id="UP001194580"/>
    </source>
</evidence>
<reference evidence="1" key="1">
    <citation type="journal article" date="2020" name="Fungal Divers.">
        <title>Resolving the Mortierellaceae phylogeny through synthesis of multi-gene phylogenetics and phylogenomics.</title>
        <authorList>
            <person name="Vandepol N."/>
            <person name="Liber J."/>
            <person name="Desiro A."/>
            <person name="Na H."/>
            <person name="Kennedy M."/>
            <person name="Barry K."/>
            <person name="Grigoriev I.V."/>
            <person name="Miller A.N."/>
            <person name="O'Donnell K."/>
            <person name="Stajich J.E."/>
            <person name="Bonito G."/>
        </authorList>
    </citation>
    <scope>NUCLEOTIDE SEQUENCE</scope>
    <source>
        <strain evidence="1">NRRL 28262</strain>
    </source>
</reference>
<dbReference type="EMBL" id="JAAAIL010000554">
    <property type="protein sequence ID" value="KAG0274856.1"/>
    <property type="molecule type" value="Genomic_DNA"/>
</dbReference>
<gene>
    <name evidence="1" type="ORF">BGZ95_009406</name>
</gene>
<name>A0AAD4H6S0_9FUNG</name>